<organism evidence="2 3">
    <name type="scientific">Striga hermonthica</name>
    <name type="common">Purple witchweed</name>
    <name type="synonym">Buchnera hermonthica</name>
    <dbReference type="NCBI Taxonomy" id="68872"/>
    <lineage>
        <taxon>Eukaryota</taxon>
        <taxon>Viridiplantae</taxon>
        <taxon>Streptophyta</taxon>
        <taxon>Embryophyta</taxon>
        <taxon>Tracheophyta</taxon>
        <taxon>Spermatophyta</taxon>
        <taxon>Magnoliopsida</taxon>
        <taxon>eudicotyledons</taxon>
        <taxon>Gunneridae</taxon>
        <taxon>Pentapetalae</taxon>
        <taxon>asterids</taxon>
        <taxon>lamiids</taxon>
        <taxon>Lamiales</taxon>
        <taxon>Orobanchaceae</taxon>
        <taxon>Buchnereae</taxon>
        <taxon>Striga</taxon>
    </lineage>
</organism>
<dbReference type="Gene3D" id="1.25.40.10">
    <property type="entry name" value="Tetratricopeptide repeat domain"/>
    <property type="match status" value="1"/>
</dbReference>
<protein>
    <submittedName>
        <fullName evidence="2">SET domain protein 35</fullName>
    </submittedName>
</protein>
<dbReference type="PROSITE" id="PS50280">
    <property type="entry name" value="SET"/>
    <property type="match status" value="1"/>
</dbReference>
<reference evidence="2" key="1">
    <citation type="submission" date="2019-12" db="EMBL/GenBank/DDBJ databases">
        <authorList>
            <person name="Scholes J."/>
        </authorList>
    </citation>
    <scope>NUCLEOTIDE SEQUENCE</scope>
</reference>
<dbReference type="SMART" id="SM00028">
    <property type="entry name" value="TPR"/>
    <property type="match status" value="3"/>
</dbReference>
<dbReference type="OrthoDB" id="1028014at2759"/>
<dbReference type="InterPro" id="IPR001214">
    <property type="entry name" value="SET_dom"/>
</dbReference>
<dbReference type="InterPro" id="IPR011990">
    <property type="entry name" value="TPR-like_helical_dom_sf"/>
</dbReference>
<gene>
    <name evidence="2" type="ORF">SHERM_24359</name>
</gene>
<dbReference type="AlphaFoldDB" id="A0A9N7NDR5"/>
<comment type="caution">
    <text evidence="2">The sequence shown here is derived from an EMBL/GenBank/DDBJ whole genome shotgun (WGS) entry which is preliminary data.</text>
</comment>
<dbReference type="Gene3D" id="2.170.270.10">
    <property type="entry name" value="SET domain"/>
    <property type="match status" value="1"/>
</dbReference>
<dbReference type="InterPro" id="IPR019734">
    <property type="entry name" value="TPR_rpt"/>
</dbReference>
<dbReference type="InterPro" id="IPR046341">
    <property type="entry name" value="SET_dom_sf"/>
</dbReference>
<evidence type="ECO:0000259" key="1">
    <source>
        <dbReference type="PROSITE" id="PS50280"/>
    </source>
</evidence>
<name>A0A9N7NDR5_STRHE</name>
<sequence length="551" mass="61318">MRELLETPQDEKLGVELEKGEDKERIQNLRSKATEHLIREEYKDSIETYSQIVSLCRDRISKNKPDGPHLSELRRTLCLSFSNRAEARARQSEISEALKDCEEALAIEKSHFKTLLCKGRILLGLNRYGMALDCFKLANLDPQACENSDFVNGLLEKCKKLESLSKSGAFDVSDWVLSGFKGKVPELAEYIGPVEIKKSEISGRGLFATKNVESGTLLLATKAVAVDRAIMPQGSGETAHLVIWKNLIDKVVETVKKCGEVKFLISNLSAGEDDEGSLGIPEIGIFRSDADLNGGDSCKELDTRKILSILDKNSILEDAVSSKVLGKNADYQGVGLWALASFINHSCEPNVRRLHIGDYVIVHAARDVKAGEELTVAYFDMLSPLNKRVEMAEEWGFVCRCKRCEFEGNLWCKQEMRDLEGVLGRRQADVMGNVVCGLEEGIRRWVVRGKGKGYLRASFWEAYSSLYGSDRAVRKCGRKVPSVESVVDSVADSVGCDERIVRVFVEGLKRSGINGGIMEMEKVMRLGRGIYGKVMKRQALRSLIQFGGNQD</sequence>
<evidence type="ECO:0000313" key="3">
    <source>
        <dbReference type="Proteomes" id="UP001153555"/>
    </source>
</evidence>
<dbReference type="Proteomes" id="UP001153555">
    <property type="component" value="Unassembled WGS sequence"/>
</dbReference>
<evidence type="ECO:0000313" key="2">
    <source>
        <dbReference type="EMBL" id="CAA0828664.1"/>
    </source>
</evidence>
<dbReference type="EMBL" id="CACSLK010027752">
    <property type="protein sequence ID" value="CAA0828664.1"/>
    <property type="molecule type" value="Genomic_DNA"/>
</dbReference>
<dbReference type="SUPFAM" id="SSF48452">
    <property type="entry name" value="TPR-like"/>
    <property type="match status" value="1"/>
</dbReference>
<dbReference type="SMART" id="SM00317">
    <property type="entry name" value="SET"/>
    <property type="match status" value="1"/>
</dbReference>
<feature type="domain" description="SET" evidence="1">
    <location>
        <begin position="192"/>
        <end position="379"/>
    </location>
</feature>
<dbReference type="SUPFAM" id="SSF82199">
    <property type="entry name" value="SET domain"/>
    <property type="match status" value="1"/>
</dbReference>
<dbReference type="CDD" id="cd20071">
    <property type="entry name" value="SET_SMYD"/>
    <property type="match status" value="1"/>
</dbReference>
<dbReference type="PANTHER" id="PTHR47643:SF2">
    <property type="entry name" value="TPR DOMAIN PROTEIN (AFU_ORTHOLOGUE AFUA_5G12710)"/>
    <property type="match status" value="1"/>
</dbReference>
<keyword evidence="3" id="KW-1185">Reference proteome</keyword>
<accession>A0A9N7NDR5</accession>
<dbReference type="Pfam" id="PF00856">
    <property type="entry name" value="SET"/>
    <property type="match status" value="1"/>
</dbReference>
<proteinExistence type="predicted"/>
<dbReference type="InterPro" id="IPR053209">
    <property type="entry name" value="Gramillin-biosynth_MTr"/>
</dbReference>
<dbReference type="PANTHER" id="PTHR47643">
    <property type="entry name" value="TPR DOMAIN PROTEIN (AFU_ORTHOLOGUE AFUA_5G12710)"/>
    <property type="match status" value="1"/>
</dbReference>